<dbReference type="Gene3D" id="3.40.630.30">
    <property type="match status" value="1"/>
</dbReference>
<dbReference type="InterPro" id="IPR016181">
    <property type="entry name" value="Acyl_CoA_acyltransferase"/>
</dbReference>
<comment type="caution">
    <text evidence="1">The sequence shown here is derived from an EMBL/GenBank/DDBJ whole genome shotgun (WGS) entry which is preliminary data.</text>
</comment>
<dbReference type="SUPFAM" id="SSF55729">
    <property type="entry name" value="Acyl-CoA N-acyltransferases (Nat)"/>
    <property type="match status" value="1"/>
</dbReference>
<evidence type="ECO:0000313" key="1">
    <source>
        <dbReference type="EMBL" id="MBJ7550522.1"/>
    </source>
</evidence>
<sequence length="161" mass="18618">MDSIQFQSLNTVAPQKLLPILNKTSTRKHLIQHDVFDESLVRQWVNAKMAEDAKAGCLVRAILKGETLIGWCGIQQSEQGHEIAIVLDDSSWGLGKTVFKQLMIWCHELQHHTVYIHLLHTRPSYRFLDKLAQRTFETNMMGDKFTTYELNVEKVVRRALE</sequence>
<keyword evidence="2" id="KW-1185">Reference proteome</keyword>
<dbReference type="Proteomes" id="UP000598488">
    <property type="component" value="Unassembled WGS sequence"/>
</dbReference>
<evidence type="ECO:0000313" key="2">
    <source>
        <dbReference type="Proteomes" id="UP000598488"/>
    </source>
</evidence>
<name>A0ABS0ZA54_9GAMM</name>
<accession>A0ABS0ZA54</accession>
<reference evidence="1 2" key="1">
    <citation type="submission" date="2020-12" db="EMBL/GenBank/DDBJ databases">
        <title>Comparative genome analysis of fungal antagonists Marinomonas ostreistagni 398 and M. spartinae 468.</title>
        <authorList>
            <person name="Fields J.L."/>
            <person name="Mavrodi O.V."/>
            <person name="Biber P.D."/>
            <person name="Indest K.J."/>
            <person name="Mavrodi D.V."/>
        </authorList>
    </citation>
    <scope>NUCLEOTIDE SEQUENCE [LARGE SCALE GENOMIC DNA]</scope>
    <source>
        <strain evidence="1 2">USM7</strain>
    </source>
</reference>
<dbReference type="EMBL" id="JAEMUH010000006">
    <property type="protein sequence ID" value="MBJ7550522.1"/>
    <property type="molecule type" value="Genomic_DNA"/>
</dbReference>
<organism evidence="1 2">
    <name type="scientific">Marinomonas ostreistagni</name>
    <dbReference type="NCBI Taxonomy" id="359209"/>
    <lineage>
        <taxon>Bacteria</taxon>
        <taxon>Pseudomonadati</taxon>
        <taxon>Pseudomonadota</taxon>
        <taxon>Gammaproteobacteria</taxon>
        <taxon>Oceanospirillales</taxon>
        <taxon>Oceanospirillaceae</taxon>
        <taxon>Marinomonas</taxon>
    </lineage>
</organism>
<gene>
    <name evidence="1" type="ORF">JHD44_07510</name>
</gene>
<proteinExistence type="predicted"/>
<dbReference type="RefSeq" id="WP_199462143.1">
    <property type="nucleotide sequence ID" value="NZ_JAEMUH010000006.1"/>
</dbReference>
<protein>
    <submittedName>
        <fullName evidence="1">N-acetyltransferase</fullName>
    </submittedName>
</protein>